<evidence type="ECO:0000313" key="2">
    <source>
        <dbReference type="Proteomes" id="UP000539075"/>
    </source>
</evidence>
<gene>
    <name evidence="1" type="ORF">HNQ38_001819</name>
</gene>
<dbReference type="EMBL" id="JACHGO010000005">
    <property type="protein sequence ID" value="MBB5143719.1"/>
    <property type="molecule type" value="Genomic_DNA"/>
</dbReference>
<comment type="caution">
    <text evidence="1">The sequence shown here is derived from an EMBL/GenBank/DDBJ whole genome shotgun (WGS) entry which is preliminary data.</text>
</comment>
<accession>A0A7W8FEF2</accession>
<keyword evidence="2" id="KW-1185">Reference proteome</keyword>
<reference evidence="1 2" key="1">
    <citation type="submission" date="2020-08" db="EMBL/GenBank/DDBJ databases">
        <title>Genomic Encyclopedia of Type Strains, Phase IV (KMG-IV): sequencing the most valuable type-strain genomes for metagenomic binning, comparative biology and taxonomic classification.</title>
        <authorList>
            <person name="Goeker M."/>
        </authorList>
    </citation>
    <scope>NUCLEOTIDE SEQUENCE [LARGE SCALE GENOMIC DNA]</scope>
    <source>
        <strain evidence="1 2">DSM 11275</strain>
    </source>
</reference>
<organism evidence="1 2">
    <name type="scientific">Desulfovibrio intestinalis</name>
    <dbReference type="NCBI Taxonomy" id="58621"/>
    <lineage>
        <taxon>Bacteria</taxon>
        <taxon>Pseudomonadati</taxon>
        <taxon>Thermodesulfobacteriota</taxon>
        <taxon>Desulfovibrionia</taxon>
        <taxon>Desulfovibrionales</taxon>
        <taxon>Desulfovibrionaceae</taxon>
        <taxon>Desulfovibrio</taxon>
    </lineage>
</organism>
<name>A0A7W8FEF2_9BACT</name>
<dbReference type="AlphaFoldDB" id="A0A7W8FEF2"/>
<sequence>MPVGSYILLGYQQRGVRRRLQLMIVEMARAGLQRPKSSGTIMMPTLSAERPEADQTLLVLGRSDR</sequence>
<proteinExistence type="predicted"/>
<evidence type="ECO:0000313" key="1">
    <source>
        <dbReference type="EMBL" id="MBB5143719.1"/>
    </source>
</evidence>
<protein>
    <submittedName>
        <fullName evidence="1">Uncharacterized protein</fullName>
    </submittedName>
</protein>
<dbReference type="Proteomes" id="UP000539075">
    <property type="component" value="Unassembled WGS sequence"/>
</dbReference>